<feature type="compositionally biased region" description="Basic and acidic residues" evidence="2">
    <location>
        <begin position="77"/>
        <end position="86"/>
    </location>
</feature>
<reference evidence="4 5" key="1">
    <citation type="submission" date="2021-03" db="EMBL/GenBank/DDBJ databases">
        <title>Sequencing the genomes of 1000 actinobacteria strains.</title>
        <authorList>
            <person name="Klenk H.-P."/>
        </authorList>
    </citation>
    <scope>NUCLEOTIDE SEQUENCE [LARGE SCALE GENOMIC DNA]</scope>
    <source>
        <strain evidence="4 5">DSM 46670</strain>
    </source>
</reference>
<keyword evidence="5" id="KW-1185">Reference proteome</keyword>
<feature type="region of interest" description="Disordered" evidence="2">
    <location>
        <begin position="75"/>
        <end position="104"/>
    </location>
</feature>
<organism evidence="4 5">
    <name type="scientific">Kibdelosporangium banguiense</name>
    <dbReference type="NCBI Taxonomy" id="1365924"/>
    <lineage>
        <taxon>Bacteria</taxon>
        <taxon>Bacillati</taxon>
        <taxon>Actinomycetota</taxon>
        <taxon>Actinomycetes</taxon>
        <taxon>Pseudonocardiales</taxon>
        <taxon>Pseudonocardiaceae</taxon>
        <taxon>Kibdelosporangium</taxon>
    </lineage>
</organism>
<evidence type="ECO:0000256" key="2">
    <source>
        <dbReference type="SAM" id="MobiDB-lite"/>
    </source>
</evidence>
<dbReference type="EMBL" id="JAGINW010000001">
    <property type="protein sequence ID" value="MBP2325333.1"/>
    <property type="molecule type" value="Genomic_DNA"/>
</dbReference>
<dbReference type="Gene3D" id="3.30.2320.10">
    <property type="entry name" value="hypothetical protein PF0899 domain"/>
    <property type="match status" value="1"/>
</dbReference>
<evidence type="ECO:0000313" key="4">
    <source>
        <dbReference type="EMBL" id="MBP2325333.1"/>
    </source>
</evidence>
<accession>A0ABS4TLP3</accession>
<dbReference type="Pfam" id="PF05065">
    <property type="entry name" value="Phage_capsid"/>
    <property type="match status" value="1"/>
</dbReference>
<evidence type="ECO:0000259" key="3">
    <source>
        <dbReference type="Pfam" id="PF05065"/>
    </source>
</evidence>
<dbReference type="SUPFAM" id="SSF56563">
    <property type="entry name" value="Major capsid protein gp5"/>
    <property type="match status" value="1"/>
</dbReference>
<gene>
    <name evidence="4" type="ORF">JOF56_005718</name>
</gene>
<evidence type="ECO:0000313" key="5">
    <source>
        <dbReference type="Proteomes" id="UP001519332"/>
    </source>
</evidence>
<comment type="caution">
    <text evidence="4">The sequence shown here is derived from an EMBL/GenBank/DDBJ whole genome shotgun (WGS) entry which is preliminary data.</text>
</comment>
<name>A0ABS4TLP3_9PSEU</name>
<protein>
    <submittedName>
        <fullName evidence="4">HK97 family phage major capsid protein</fullName>
    </submittedName>
</protein>
<dbReference type="Proteomes" id="UP001519332">
    <property type="component" value="Unassembled WGS sequence"/>
</dbReference>
<evidence type="ECO:0000256" key="1">
    <source>
        <dbReference type="ARBA" id="ARBA00004328"/>
    </source>
</evidence>
<dbReference type="InterPro" id="IPR024455">
    <property type="entry name" value="Phage_capsid"/>
</dbReference>
<feature type="domain" description="Phage capsid-like C-terminal" evidence="3">
    <location>
        <begin position="169"/>
        <end position="406"/>
    </location>
</feature>
<feature type="compositionally biased region" description="Low complexity" evidence="2">
    <location>
        <begin position="87"/>
        <end position="98"/>
    </location>
</feature>
<sequence>MPFPALKEAQDHLAAKQKELYDIFTEAGPDLDMDLIKSMSGTSTDKVAEIRARNDELDELGQKVDDLQTVAKAFARSRQDPERTEPGADTGTTTPTRPGETKSLGQLFTESPAYKGIQGQVGPESHLDIELKALFQTTAGWLPETTRTGTVVPFATRPVQVIDLIPGTSTTQAAVVYMEETVFTNTAAETAEGGTYPEAALQLAEQSSPVRKISVWLPITDDQLEDEPQARGYVNNRLPFMLRQRMDGQILVGSGTAPNLRGFLNTPGTQTQAKGSDPVPDAIYKGMVKVRVTGRALPNAAIIHPLDWQDIRLLRTADGIYIWGSPSEAGPERIWGLGVIQSDAGPENTALVGDFANFSELSTRRGVDVQVSNSHADFFINGKQAVRADVRAALVIYRPAAFCTVTGI</sequence>
<dbReference type="InterPro" id="IPR054612">
    <property type="entry name" value="Phage_capsid-like_C"/>
</dbReference>
<dbReference type="Gene3D" id="3.30.2400.10">
    <property type="entry name" value="Major capsid protein gp5"/>
    <property type="match status" value="1"/>
</dbReference>
<comment type="subcellular location">
    <subcellularLocation>
        <location evidence="1">Virion</location>
    </subcellularLocation>
</comment>
<dbReference type="RefSeq" id="WP_209642544.1">
    <property type="nucleotide sequence ID" value="NZ_JAGINW010000001.1"/>
</dbReference>
<proteinExistence type="predicted"/>
<dbReference type="NCBIfam" id="TIGR01554">
    <property type="entry name" value="major_cap_HK97"/>
    <property type="match status" value="1"/>
</dbReference>